<comment type="similarity">
    <text evidence="4 14">Belongs to the glycosyl hydrolase 13 family.</text>
</comment>
<dbReference type="SMART" id="SM00632">
    <property type="entry name" value="Aamy_C"/>
    <property type="match status" value="1"/>
</dbReference>
<evidence type="ECO:0000256" key="6">
    <source>
        <dbReference type="ARBA" id="ARBA00012595"/>
    </source>
</evidence>
<dbReference type="SMART" id="SM00642">
    <property type="entry name" value="Aamy"/>
    <property type="match status" value="1"/>
</dbReference>
<dbReference type="Proteomes" id="UP001431783">
    <property type="component" value="Unassembled WGS sequence"/>
</dbReference>
<keyword evidence="13 15" id="KW-0326">Glycosidase</keyword>
<evidence type="ECO:0000256" key="12">
    <source>
        <dbReference type="ARBA" id="ARBA00023277"/>
    </source>
</evidence>
<comment type="catalytic activity">
    <reaction evidence="1 15">
        <text>Endohydrolysis of (1-&gt;4)-alpha-D-glucosidic linkages in polysaccharides containing three or more (1-&gt;4)-alpha-linked D-glucose units.</text>
        <dbReference type="EC" id="3.2.1.1"/>
    </reaction>
</comment>
<evidence type="ECO:0000256" key="16">
    <source>
        <dbReference type="SAM" id="SignalP"/>
    </source>
</evidence>
<comment type="subunit">
    <text evidence="5">Monomer.</text>
</comment>
<feature type="domain" description="Alpha-amylase C-terminal" evidence="17">
    <location>
        <begin position="375"/>
        <end position="462"/>
    </location>
</feature>
<keyword evidence="11" id="KW-0868">Chloride</keyword>
<keyword evidence="10" id="KW-1015">Disulfide bond</keyword>
<dbReference type="InterPro" id="IPR031319">
    <property type="entry name" value="A-amylase_C"/>
</dbReference>
<evidence type="ECO:0000256" key="11">
    <source>
        <dbReference type="ARBA" id="ARBA00023214"/>
    </source>
</evidence>
<dbReference type="CDD" id="cd11317">
    <property type="entry name" value="AmyAc_bac_euk_AmyA"/>
    <property type="match status" value="1"/>
</dbReference>
<dbReference type="InterPro" id="IPR006046">
    <property type="entry name" value="Alpha_amylase"/>
</dbReference>
<evidence type="ECO:0000313" key="20">
    <source>
        <dbReference type="Proteomes" id="UP001431783"/>
    </source>
</evidence>
<keyword evidence="8 15" id="KW-0378">Hydrolase</keyword>
<evidence type="ECO:0000259" key="18">
    <source>
        <dbReference type="SMART" id="SM00642"/>
    </source>
</evidence>
<protein>
    <recommendedName>
        <fullName evidence="6 15">Alpha-amylase</fullName>
        <ecNumber evidence="6 15">3.2.1.1</ecNumber>
    </recommendedName>
</protein>
<dbReference type="InterPro" id="IPR006048">
    <property type="entry name" value="A-amylase/branching_C"/>
</dbReference>
<dbReference type="GO" id="GO:0004556">
    <property type="term" value="F:alpha-amylase activity"/>
    <property type="evidence" value="ECO:0007669"/>
    <property type="project" value="UniProtKB-UniRule"/>
</dbReference>
<comment type="cofactor">
    <cofactor evidence="3">
        <name>chloride</name>
        <dbReference type="ChEBI" id="CHEBI:17996"/>
    </cofactor>
</comment>
<dbReference type="AlphaFoldDB" id="A0AAW1TL04"/>
<dbReference type="Pfam" id="PF02806">
    <property type="entry name" value="Alpha-amylase_C"/>
    <property type="match status" value="1"/>
</dbReference>
<keyword evidence="16" id="KW-0732">Signal</keyword>
<dbReference type="Pfam" id="PF00128">
    <property type="entry name" value="Alpha-amylase"/>
    <property type="match status" value="1"/>
</dbReference>
<proteinExistence type="inferred from homology"/>
<dbReference type="GO" id="GO:0046872">
    <property type="term" value="F:metal ion binding"/>
    <property type="evidence" value="ECO:0007669"/>
    <property type="project" value="UniProtKB-KW"/>
</dbReference>
<dbReference type="PRINTS" id="PR00110">
    <property type="entry name" value="ALPHAAMYLASE"/>
</dbReference>
<evidence type="ECO:0000256" key="13">
    <source>
        <dbReference type="ARBA" id="ARBA00023295"/>
    </source>
</evidence>
<evidence type="ECO:0000256" key="1">
    <source>
        <dbReference type="ARBA" id="ARBA00000548"/>
    </source>
</evidence>
<dbReference type="Gene3D" id="3.20.20.80">
    <property type="entry name" value="Glycosidases"/>
    <property type="match status" value="1"/>
</dbReference>
<feature type="chain" id="PRO_5043710566" description="Alpha-amylase" evidence="16">
    <location>
        <begin position="19"/>
        <end position="465"/>
    </location>
</feature>
<accession>A0AAW1TL04</accession>
<evidence type="ECO:0000256" key="7">
    <source>
        <dbReference type="ARBA" id="ARBA00022723"/>
    </source>
</evidence>
<gene>
    <name evidence="19" type="ORF">WA026_011549</name>
</gene>
<evidence type="ECO:0000256" key="9">
    <source>
        <dbReference type="ARBA" id="ARBA00022837"/>
    </source>
</evidence>
<dbReference type="PANTHER" id="PTHR43447">
    <property type="entry name" value="ALPHA-AMYLASE"/>
    <property type="match status" value="1"/>
</dbReference>
<keyword evidence="7" id="KW-0479">Metal-binding</keyword>
<comment type="cofactor">
    <cofactor evidence="2">
        <name>Ca(2+)</name>
        <dbReference type="ChEBI" id="CHEBI:29108"/>
    </cofactor>
</comment>
<evidence type="ECO:0000256" key="10">
    <source>
        <dbReference type="ARBA" id="ARBA00023157"/>
    </source>
</evidence>
<keyword evidence="9" id="KW-0106">Calcium</keyword>
<dbReference type="InterPro" id="IPR017853">
    <property type="entry name" value="GH"/>
</dbReference>
<evidence type="ECO:0000256" key="14">
    <source>
        <dbReference type="RuleBase" id="RU003615"/>
    </source>
</evidence>
<dbReference type="InterPro" id="IPR006047">
    <property type="entry name" value="GH13_cat_dom"/>
</dbReference>
<reference evidence="19 20" key="1">
    <citation type="submission" date="2023-03" db="EMBL/GenBank/DDBJ databases">
        <title>Genome insight into feeding habits of ladybird beetles.</title>
        <authorList>
            <person name="Li H.-S."/>
            <person name="Huang Y.-H."/>
            <person name="Pang H."/>
        </authorList>
    </citation>
    <scope>NUCLEOTIDE SEQUENCE [LARGE SCALE GENOMIC DNA]</scope>
    <source>
        <strain evidence="19">SYSU_2023b</strain>
        <tissue evidence="19">Whole body</tissue>
    </source>
</reference>
<evidence type="ECO:0000256" key="3">
    <source>
        <dbReference type="ARBA" id="ARBA00001923"/>
    </source>
</evidence>
<name>A0AAW1TL04_9CUCU</name>
<organism evidence="19 20">
    <name type="scientific">Henosepilachna vigintioctopunctata</name>
    <dbReference type="NCBI Taxonomy" id="420089"/>
    <lineage>
        <taxon>Eukaryota</taxon>
        <taxon>Metazoa</taxon>
        <taxon>Ecdysozoa</taxon>
        <taxon>Arthropoda</taxon>
        <taxon>Hexapoda</taxon>
        <taxon>Insecta</taxon>
        <taxon>Pterygota</taxon>
        <taxon>Neoptera</taxon>
        <taxon>Endopterygota</taxon>
        <taxon>Coleoptera</taxon>
        <taxon>Polyphaga</taxon>
        <taxon>Cucujiformia</taxon>
        <taxon>Coccinelloidea</taxon>
        <taxon>Coccinellidae</taxon>
        <taxon>Epilachninae</taxon>
        <taxon>Epilachnini</taxon>
        <taxon>Henosepilachna</taxon>
    </lineage>
</organism>
<sequence>MKFVSICYFLHMITSISSQKNPNFAENRSTIVHLFEWKWKDIAQECENFLSKHGYGGVQISPPNENLIIKGRPWYERYQPVSYELKTRSGDEEDFKNMTKRCNKVGVRIYVDAVVNHISEHFHKPCSINNYNDANEVRGCELVGLKDLDQGQEYVRGKIVEFLNRLIDLGVAGFRIDAAKHIHPNDLRVIFSRLKNLNTEYDFSSGSRPFIYQEIPGLGGEAVNRDDYTSFGCVLEFKYGHHLSRVFRKNDKPRYLDSWGPRWGLLSSGYDAVTFIDNHDTQRYESDKLTHKHSKQYKMAVAFMLAHPYGTGRIMSSYAFTDRETSPPHDNNDNLLSPGFRSDDTCTNGFICEHRWRQIYNMVKFRNVVTGTGIDSWQTLHDHQIAFCRGRRGFIVFNNEGNIDREVEVCLPEGEYCDIISGDLVNGRCTGKTVKVKSNGKAHISLHGNEEDGVLAIHLESRLKI</sequence>
<dbReference type="EC" id="3.2.1.1" evidence="6 15"/>
<keyword evidence="12 15" id="KW-0119">Carbohydrate metabolism</keyword>
<feature type="domain" description="Glycosyl hydrolase family 13 catalytic" evidence="18">
    <location>
        <begin position="29"/>
        <end position="366"/>
    </location>
</feature>
<dbReference type="Gene3D" id="2.60.40.1180">
    <property type="entry name" value="Golgi alpha-mannosidase II"/>
    <property type="match status" value="1"/>
</dbReference>
<dbReference type="SUPFAM" id="SSF51011">
    <property type="entry name" value="Glycosyl hydrolase domain"/>
    <property type="match status" value="1"/>
</dbReference>
<evidence type="ECO:0000259" key="17">
    <source>
        <dbReference type="SMART" id="SM00632"/>
    </source>
</evidence>
<evidence type="ECO:0000256" key="2">
    <source>
        <dbReference type="ARBA" id="ARBA00001913"/>
    </source>
</evidence>
<keyword evidence="20" id="KW-1185">Reference proteome</keyword>
<evidence type="ECO:0000256" key="4">
    <source>
        <dbReference type="ARBA" id="ARBA00008061"/>
    </source>
</evidence>
<evidence type="ECO:0000256" key="5">
    <source>
        <dbReference type="ARBA" id="ARBA00011245"/>
    </source>
</evidence>
<evidence type="ECO:0000313" key="19">
    <source>
        <dbReference type="EMBL" id="KAK9871279.1"/>
    </source>
</evidence>
<evidence type="ECO:0000256" key="8">
    <source>
        <dbReference type="ARBA" id="ARBA00022801"/>
    </source>
</evidence>
<dbReference type="EMBL" id="JARQZJ010000005">
    <property type="protein sequence ID" value="KAK9871279.1"/>
    <property type="molecule type" value="Genomic_DNA"/>
</dbReference>
<dbReference type="GO" id="GO:0005975">
    <property type="term" value="P:carbohydrate metabolic process"/>
    <property type="evidence" value="ECO:0007669"/>
    <property type="project" value="InterPro"/>
</dbReference>
<comment type="caution">
    <text evidence="19">The sequence shown here is derived from an EMBL/GenBank/DDBJ whole genome shotgun (WGS) entry which is preliminary data.</text>
</comment>
<dbReference type="InterPro" id="IPR013780">
    <property type="entry name" value="Glyco_hydro_b"/>
</dbReference>
<dbReference type="SUPFAM" id="SSF51445">
    <property type="entry name" value="(Trans)glycosidases"/>
    <property type="match status" value="1"/>
</dbReference>
<evidence type="ECO:0000256" key="15">
    <source>
        <dbReference type="RuleBase" id="RU361134"/>
    </source>
</evidence>
<feature type="signal peptide" evidence="16">
    <location>
        <begin position="1"/>
        <end position="18"/>
    </location>
</feature>